<dbReference type="InterPro" id="IPR010435">
    <property type="entry name" value="C5a/SBT2-like_Fn3"/>
</dbReference>
<evidence type="ECO:0000256" key="1">
    <source>
        <dbReference type="ARBA" id="ARBA00011073"/>
    </source>
</evidence>
<dbReference type="InterPro" id="IPR000209">
    <property type="entry name" value="Peptidase_S8/S53_dom"/>
</dbReference>
<feature type="active site" description="Charge relay system" evidence="6 7">
    <location>
        <position position="565"/>
    </location>
</feature>
<evidence type="ECO:0000259" key="11">
    <source>
        <dbReference type="Pfam" id="PF06280"/>
    </source>
</evidence>
<name>A0A8H7W6U0_9HELO</name>
<evidence type="ECO:0000256" key="6">
    <source>
        <dbReference type="PIRSR" id="PIRSR615500-1"/>
    </source>
</evidence>
<dbReference type="GO" id="GO:0006508">
    <property type="term" value="P:proteolysis"/>
    <property type="evidence" value="ECO:0007669"/>
    <property type="project" value="UniProtKB-KW"/>
</dbReference>
<sequence length="970" mass="105071">MIPSLIGLVALTSIVSAGTVSEIPIPTTKPGSYPFSKQPGQSSFIVELRKDASLHKRSHDEFHKRATDLNIDYTVQREFTEAGLFYGLSIKLTGNSTLDEVNSTLSSIPEVVAVYPNRRVAKPAPVQSQGNLTWTNLKIDAALNQTWTPIDSGPELPLITGTMDTAGTLKMADVDKLHALGIKGKGVKIAFIDTGIDYTHPSLGRGFGPGYKVAGGFGFVQDEWDGRSEPVSSPSPLATCYAGGHGTHVAGIAGMVDPPNTGFGMVGVAPEASIYMYRVFSCVYDYTDDDIIMAAMIKAANDGVDVISMSLGSLNPFQGATPYTSLVNSITARGIAVVAANGNDGDIGTYGQSTPASVGTALAVGSVTNLKFPSAYVASGSDGNTYEYFSVWPLILPSSLTVYSHGVLCTQSAWANTAAAYNKDPENIIIIAGVTRSCPLSSQMSGAAYYGIRYLIAYNVDQDPVSQDAELQIPFEVTTLVVGPRTGASILRKIKPGSAYNMSFTDPKVKSVRLTTGGMTSNFSSLGPTWDTVALKPQLSAPGGKILSTWPLGPYGGYAIISGTSMATPFVAACYALVRSQNLGLSVQQVISRMQATSEPVPYVYDHSFPSTVAGQGAGMVNPYKAIMYKTIITPSQLELNDLYLYENSPQTIRIDNASPKAKTYTIKHQGAGYAEFYPYPDILESASGNAYGQPQYPIYGTASFDVTTVTIPAGGFYKLAVKFAPPKLTPAQIQQVPVFSGFIQISTSGEDFSVPYLGLPYDKRKTNAIDLSNVTIFDGVEEHKCAQPCVFNYPGLYDDDATWKVKINTQFETYNLSKWEFPNIYVNVLTGGADFEVHVLPGNTTFVPTHYGYEPNVEMEEYMDPNHTPHDKFMGVPSYGWVPDRSQFNNAGPSETKYNFLPFTTSVTFLWGAVYFHDYDGEHWGEYLPPGDYRILISMLKPGIAEWNKDGWEHWLSPMIRLEGSWEDA</sequence>
<keyword evidence="4 7" id="KW-0378">Hydrolase</keyword>
<dbReference type="AlphaFoldDB" id="A0A8H7W6U0"/>
<feature type="domain" description="Peptidase S8/S53" evidence="10">
    <location>
        <begin position="184"/>
        <end position="598"/>
    </location>
</feature>
<evidence type="ECO:0000256" key="5">
    <source>
        <dbReference type="ARBA" id="ARBA00022825"/>
    </source>
</evidence>
<dbReference type="Gene3D" id="3.40.50.200">
    <property type="entry name" value="Peptidase S8/S53 domain"/>
    <property type="match status" value="2"/>
</dbReference>
<feature type="active site" description="Charge relay system" evidence="6 7">
    <location>
        <position position="193"/>
    </location>
</feature>
<keyword evidence="3 9" id="KW-0732">Signal</keyword>
<keyword evidence="2 7" id="KW-0645">Protease</keyword>
<evidence type="ECO:0000256" key="9">
    <source>
        <dbReference type="SAM" id="SignalP"/>
    </source>
</evidence>
<feature type="chain" id="PRO_5034882229" description="Subtilisin-like protein" evidence="9">
    <location>
        <begin position="18"/>
        <end position="970"/>
    </location>
</feature>
<dbReference type="SUPFAM" id="SSF52743">
    <property type="entry name" value="Subtilisin-like"/>
    <property type="match status" value="1"/>
</dbReference>
<comment type="similarity">
    <text evidence="1 7 8">Belongs to the peptidase S8 family.</text>
</comment>
<dbReference type="InterPro" id="IPR050131">
    <property type="entry name" value="Peptidase_S8_subtilisin-like"/>
</dbReference>
<organism evidence="12 13">
    <name type="scientific">Cadophora malorum</name>
    <dbReference type="NCBI Taxonomy" id="108018"/>
    <lineage>
        <taxon>Eukaryota</taxon>
        <taxon>Fungi</taxon>
        <taxon>Dikarya</taxon>
        <taxon>Ascomycota</taxon>
        <taxon>Pezizomycotina</taxon>
        <taxon>Leotiomycetes</taxon>
        <taxon>Helotiales</taxon>
        <taxon>Ploettnerulaceae</taxon>
        <taxon>Cadophora</taxon>
    </lineage>
</organism>
<dbReference type="CDD" id="cd07489">
    <property type="entry name" value="Peptidases_S8_5"/>
    <property type="match status" value="1"/>
</dbReference>
<evidence type="ECO:0000256" key="7">
    <source>
        <dbReference type="PROSITE-ProRule" id="PRU01240"/>
    </source>
</evidence>
<evidence type="ECO:0000256" key="2">
    <source>
        <dbReference type="ARBA" id="ARBA00022670"/>
    </source>
</evidence>
<dbReference type="GO" id="GO:0004252">
    <property type="term" value="F:serine-type endopeptidase activity"/>
    <property type="evidence" value="ECO:0007669"/>
    <property type="project" value="UniProtKB-UniRule"/>
</dbReference>
<comment type="caution">
    <text evidence="12">The sequence shown here is derived from an EMBL/GenBank/DDBJ whole genome shotgun (WGS) entry which is preliminary data.</text>
</comment>
<evidence type="ECO:0000313" key="12">
    <source>
        <dbReference type="EMBL" id="KAG4417492.1"/>
    </source>
</evidence>
<dbReference type="Proteomes" id="UP000664132">
    <property type="component" value="Unassembled WGS sequence"/>
</dbReference>
<dbReference type="PROSITE" id="PS00136">
    <property type="entry name" value="SUBTILASE_ASP"/>
    <property type="match status" value="1"/>
</dbReference>
<reference evidence="12" key="1">
    <citation type="submission" date="2021-02" db="EMBL/GenBank/DDBJ databases">
        <title>Genome sequence Cadophora malorum strain M34.</title>
        <authorList>
            <person name="Stefanovic E."/>
            <person name="Vu D."/>
            <person name="Scully C."/>
            <person name="Dijksterhuis J."/>
            <person name="Roader J."/>
            <person name="Houbraken J."/>
        </authorList>
    </citation>
    <scope>NUCLEOTIDE SEQUENCE</scope>
    <source>
        <strain evidence="12">M34</strain>
    </source>
</reference>
<dbReference type="PRINTS" id="PR00723">
    <property type="entry name" value="SUBTILISIN"/>
</dbReference>
<protein>
    <recommendedName>
        <fullName evidence="14">Subtilisin-like protein</fullName>
    </recommendedName>
</protein>
<keyword evidence="13" id="KW-1185">Reference proteome</keyword>
<dbReference type="InterPro" id="IPR034187">
    <property type="entry name" value="Peptidases_S8_5"/>
</dbReference>
<feature type="domain" description="C5a peptidase/Subtilisin-like protease SBT2-like Fn3-like" evidence="11">
    <location>
        <begin position="648"/>
        <end position="758"/>
    </location>
</feature>
<dbReference type="PROSITE" id="PS00138">
    <property type="entry name" value="SUBTILASE_SER"/>
    <property type="match status" value="1"/>
</dbReference>
<proteinExistence type="inferred from homology"/>
<dbReference type="InterPro" id="IPR015500">
    <property type="entry name" value="Peptidase_S8_subtilisin-rel"/>
</dbReference>
<feature type="active site" description="Charge relay system" evidence="6 7">
    <location>
        <position position="245"/>
    </location>
</feature>
<accession>A0A8H7W6U0</accession>
<feature type="signal peptide" evidence="9">
    <location>
        <begin position="1"/>
        <end position="17"/>
    </location>
</feature>
<dbReference type="InterPro" id="IPR022398">
    <property type="entry name" value="Peptidase_S8_His-AS"/>
</dbReference>
<evidence type="ECO:0000313" key="13">
    <source>
        <dbReference type="Proteomes" id="UP000664132"/>
    </source>
</evidence>
<evidence type="ECO:0000259" key="10">
    <source>
        <dbReference type="Pfam" id="PF00082"/>
    </source>
</evidence>
<keyword evidence="5 7" id="KW-0720">Serine protease</keyword>
<evidence type="ECO:0000256" key="3">
    <source>
        <dbReference type="ARBA" id="ARBA00022729"/>
    </source>
</evidence>
<dbReference type="GO" id="GO:0016020">
    <property type="term" value="C:membrane"/>
    <property type="evidence" value="ECO:0007669"/>
    <property type="project" value="InterPro"/>
</dbReference>
<dbReference type="PANTHER" id="PTHR43806:SF66">
    <property type="entry name" value="SERIN ENDOPEPTIDASE"/>
    <property type="match status" value="1"/>
</dbReference>
<dbReference type="InterPro" id="IPR023827">
    <property type="entry name" value="Peptidase_S8_Asp-AS"/>
</dbReference>
<gene>
    <name evidence="12" type="ORF">IFR04_009375</name>
</gene>
<dbReference type="PROSITE" id="PS51892">
    <property type="entry name" value="SUBTILASE"/>
    <property type="match status" value="1"/>
</dbReference>
<evidence type="ECO:0000256" key="4">
    <source>
        <dbReference type="ARBA" id="ARBA00022801"/>
    </source>
</evidence>
<dbReference type="InterPro" id="IPR036852">
    <property type="entry name" value="Peptidase_S8/S53_dom_sf"/>
</dbReference>
<dbReference type="Pfam" id="PF00082">
    <property type="entry name" value="Peptidase_S8"/>
    <property type="match status" value="1"/>
</dbReference>
<dbReference type="PROSITE" id="PS00137">
    <property type="entry name" value="SUBTILASE_HIS"/>
    <property type="match status" value="1"/>
</dbReference>
<evidence type="ECO:0008006" key="14">
    <source>
        <dbReference type="Google" id="ProtNLM"/>
    </source>
</evidence>
<dbReference type="PANTHER" id="PTHR43806">
    <property type="entry name" value="PEPTIDASE S8"/>
    <property type="match status" value="1"/>
</dbReference>
<dbReference type="Pfam" id="PF06280">
    <property type="entry name" value="fn3_5"/>
    <property type="match status" value="1"/>
</dbReference>
<dbReference type="OrthoDB" id="10256524at2759"/>
<evidence type="ECO:0000256" key="8">
    <source>
        <dbReference type="RuleBase" id="RU003355"/>
    </source>
</evidence>
<dbReference type="InterPro" id="IPR023828">
    <property type="entry name" value="Peptidase_S8_Ser-AS"/>
</dbReference>
<dbReference type="EMBL" id="JAFJYH010000153">
    <property type="protein sequence ID" value="KAG4417492.1"/>
    <property type="molecule type" value="Genomic_DNA"/>
</dbReference>